<organism evidence="1 2">
    <name type="scientific">Zalaria obscura</name>
    <dbReference type="NCBI Taxonomy" id="2024903"/>
    <lineage>
        <taxon>Eukaryota</taxon>
        <taxon>Fungi</taxon>
        <taxon>Dikarya</taxon>
        <taxon>Ascomycota</taxon>
        <taxon>Pezizomycotina</taxon>
        <taxon>Dothideomycetes</taxon>
        <taxon>Dothideomycetidae</taxon>
        <taxon>Dothideales</taxon>
        <taxon>Zalariaceae</taxon>
        <taxon>Zalaria</taxon>
    </lineage>
</organism>
<evidence type="ECO:0000313" key="2">
    <source>
        <dbReference type="Proteomes" id="UP001320706"/>
    </source>
</evidence>
<evidence type="ECO:0000313" key="1">
    <source>
        <dbReference type="EMBL" id="KAK8207596.1"/>
    </source>
</evidence>
<proteinExistence type="predicted"/>
<reference evidence="1" key="1">
    <citation type="submission" date="2024-02" db="EMBL/GenBank/DDBJ databases">
        <title>Metagenome Assembled Genome of Zalaria obscura JY119.</title>
        <authorList>
            <person name="Vighnesh L."/>
            <person name="Jagadeeshwari U."/>
            <person name="Venkata Ramana C."/>
            <person name="Sasikala C."/>
        </authorList>
    </citation>
    <scope>NUCLEOTIDE SEQUENCE</scope>
    <source>
        <strain evidence="1">JY119</strain>
    </source>
</reference>
<comment type="caution">
    <text evidence="1">The sequence shown here is derived from an EMBL/GenBank/DDBJ whole genome shotgun (WGS) entry which is preliminary data.</text>
</comment>
<dbReference type="Proteomes" id="UP001320706">
    <property type="component" value="Unassembled WGS sequence"/>
</dbReference>
<sequence>MRLSSSRGSPLTLIITTLLALLPSISTAEKLLQSSSLNTCQSNSSFSATLFNVVFTPANRSLTFDIVGVSTISGNVTIELVVDAYGLQAYKTTLNPCTMSDLEGLCPMNEGQINLNSNIDVPASALADVPGIAYTVPDLDAKVQVYINSTDTGQAVACVEAELSNGKTVDQKGVAWTVAVIAGLALVISAITSGLGHSNTAAHVAANTLALFGYFQAQAFIGMSAVSLPPIVASWTQNFQWSMGIIRIGFIQNIATWYQRSTGGTPSQVLSDLATESVQVEKRSLTTINRLIGRAAMHVHRQLLKRTNGSSSSTDTSNTVVVRGIERVGFRAKIELTNIFLTGYIFFLIFVVAVVLGVIIFKLICELLVKMGRMKGDKFQDFRNGWTTVLKGILFRCVLIGFPQMVVLCFWEFTKRDSSAEVVLAVFTVFTMIAILAWASSKVIRLARRSINMHKNPAYILYSDPVSLNKWGFLYVQFKATAYYFIVPVLVYLLVKGMFIALSQGNGVVQAIALLVIEAVFLITLCVLRPYMDKKTNAFNISISVINFISAIFLLVFTEIFNQPGIVTGVMGVIFFVYNAIFSLALLIMILVASGFALFSKNPDTRYQPMRDDRGSFIKSQSQLTTELDALGATARGEGKNGWKGARIEDDEDSWSGSSDPRVGGNSSSMAGRYNDAPRSPVDPSVTSFPTDRDSVRHAPPAYSNEKAGYSLSNVRSSASSPAPRPDSIRSQQQQPFRYDNGDNGNNGNYGRASPSPWQRGAGYE</sequence>
<protein>
    <submittedName>
        <fullName evidence="1">Flavin carrier protein 3</fullName>
    </submittedName>
</protein>
<dbReference type="EMBL" id="JAMKPW020000021">
    <property type="protein sequence ID" value="KAK8207596.1"/>
    <property type="molecule type" value="Genomic_DNA"/>
</dbReference>
<accession>A0ACC3SCK2</accession>
<keyword evidence="2" id="KW-1185">Reference proteome</keyword>
<gene>
    <name evidence="1" type="primary">FLC3</name>
    <name evidence="1" type="ORF">M8818_004250</name>
</gene>
<name>A0ACC3SCK2_9PEZI</name>